<dbReference type="EMBL" id="SFCI01002890">
    <property type="protein sequence ID" value="TFY73413.1"/>
    <property type="molecule type" value="Genomic_DNA"/>
</dbReference>
<dbReference type="AlphaFoldDB" id="A0A4Y9ZHW1"/>
<feature type="compositionally biased region" description="Basic and acidic residues" evidence="1">
    <location>
        <begin position="84"/>
        <end position="94"/>
    </location>
</feature>
<feature type="compositionally biased region" description="Polar residues" evidence="1">
    <location>
        <begin position="117"/>
        <end position="130"/>
    </location>
</feature>
<dbReference type="Proteomes" id="UP000298061">
    <property type="component" value="Unassembled WGS sequence"/>
</dbReference>
<protein>
    <submittedName>
        <fullName evidence="2">Uncharacterized protein</fullName>
    </submittedName>
</protein>
<keyword evidence="3" id="KW-1185">Reference proteome</keyword>
<reference evidence="2 3" key="1">
    <citation type="submission" date="2019-02" db="EMBL/GenBank/DDBJ databases">
        <title>Genome sequencing of the rare red list fungi Hericium alpestre (H. flagellum).</title>
        <authorList>
            <person name="Buettner E."/>
            <person name="Kellner H."/>
        </authorList>
    </citation>
    <scope>NUCLEOTIDE SEQUENCE [LARGE SCALE GENOMIC DNA]</scope>
    <source>
        <strain evidence="2 3">DSM 108284</strain>
    </source>
</reference>
<feature type="compositionally biased region" description="Basic and acidic residues" evidence="1">
    <location>
        <begin position="12"/>
        <end position="22"/>
    </location>
</feature>
<feature type="compositionally biased region" description="Basic and acidic residues" evidence="1">
    <location>
        <begin position="35"/>
        <end position="51"/>
    </location>
</feature>
<gene>
    <name evidence="2" type="ORF">EWM64_g10600</name>
</gene>
<evidence type="ECO:0000313" key="2">
    <source>
        <dbReference type="EMBL" id="TFY73413.1"/>
    </source>
</evidence>
<comment type="caution">
    <text evidence="2">The sequence shown here is derived from an EMBL/GenBank/DDBJ whole genome shotgun (WGS) entry which is preliminary data.</text>
</comment>
<evidence type="ECO:0000256" key="1">
    <source>
        <dbReference type="SAM" id="MobiDB-lite"/>
    </source>
</evidence>
<evidence type="ECO:0000313" key="3">
    <source>
        <dbReference type="Proteomes" id="UP000298061"/>
    </source>
</evidence>
<feature type="region of interest" description="Disordered" evidence="1">
    <location>
        <begin position="1"/>
        <end position="57"/>
    </location>
</feature>
<sequence>MEDSPIPMDSPGSKDKEPERHYPQVNQWTSAKSRAKTDNPPHDATSAKDSKTNTAKVASATNVINRATSQGIARNALSMYKVQDVDRHPCKDEGTTPSLNASQDDGRNDPPFVKLTPTDNSMQTKKTLMI</sequence>
<name>A0A4Y9ZHW1_9AGAM</name>
<accession>A0A4Y9ZHW1</accession>
<proteinExistence type="predicted"/>
<organism evidence="2 3">
    <name type="scientific">Hericium alpestre</name>
    <dbReference type="NCBI Taxonomy" id="135208"/>
    <lineage>
        <taxon>Eukaryota</taxon>
        <taxon>Fungi</taxon>
        <taxon>Dikarya</taxon>
        <taxon>Basidiomycota</taxon>
        <taxon>Agaricomycotina</taxon>
        <taxon>Agaricomycetes</taxon>
        <taxon>Russulales</taxon>
        <taxon>Hericiaceae</taxon>
        <taxon>Hericium</taxon>
    </lineage>
</organism>
<feature type="region of interest" description="Disordered" evidence="1">
    <location>
        <begin position="84"/>
        <end position="130"/>
    </location>
</feature>